<reference evidence="2 3" key="1">
    <citation type="submission" date="2021-01" db="EMBL/GenBank/DDBJ databases">
        <title>Whole genome shotgun sequence of Verrucosispora andamanensis NBRC 109075.</title>
        <authorList>
            <person name="Komaki H."/>
            <person name="Tamura T."/>
        </authorList>
    </citation>
    <scope>NUCLEOTIDE SEQUENCE [LARGE SCALE GENOMIC DNA]</scope>
    <source>
        <strain evidence="2 3">NBRC 109075</strain>
    </source>
</reference>
<evidence type="ECO:0000313" key="3">
    <source>
        <dbReference type="Proteomes" id="UP000647017"/>
    </source>
</evidence>
<dbReference type="RefSeq" id="WP_203998315.1">
    <property type="nucleotide sequence ID" value="NZ_BOOZ01000002.1"/>
</dbReference>
<name>A0ABQ4HNB2_9ACTN</name>
<accession>A0ABQ4HNB2</accession>
<feature type="domain" description="DUF397" evidence="1">
    <location>
        <begin position="12"/>
        <end position="61"/>
    </location>
</feature>
<dbReference type="Pfam" id="PF04149">
    <property type="entry name" value="DUF397"/>
    <property type="match status" value="1"/>
</dbReference>
<evidence type="ECO:0000259" key="1">
    <source>
        <dbReference type="Pfam" id="PF04149"/>
    </source>
</evidence>
<dbReference type="EMBL" id="BOOZ01000002">
    <property type="protein sequence ID" value="GIJ07118.1"/>
    <property type="molecule type" value="Genomic_DNA"/>
</dbReference>
<dbReference type="Proteomes" id="UP000647017">
    <property type="component" value="Unassembled WGS sequence"/>
</dbReference>
<organism evidence="2 3">
    <name type="scientific">Micromonospora andamanensis</name>
    <dbReference type="NCBI Taxonomy" id="1287068"/>
    <lineage>
        <taxon>Bacteria</taxon>
        <taxon>Bacillati</taxon>
        <taxon>Actinomycetota</taxon>
        <taxon>Actinomycetes</taxon>
        <taxon>Micromonosporales</taxon>
        <taxon>Micromonosporaceae</taxon>
        <taxon>Micromonospora</taxon>
    </lineage>
</organism>
<keyword evidence="3" id="KW-1185">Reference proteome</keyword>
<comment type="caution">
    <text evidence="2">The sequence shown here is derived from an EMBL/GenBank/DDBJ whole genome shotgun (WGS) entry which is preliminary data.</text>
</comment>
<evidence type="ECO:0000313" key="2">
    <source>
        <dbReference type="EMBL" id="GIJ07118.1"/>
    </source>
</evidence>
<gene>
    <name evidence="2" type="ORF">Van01_03320</name>
</gene>
<protein>
    <submittedName>
        <fullName evidence="2">DUF397 domain-containing protein</fullName>
    </submittedName>
</protein>
<proteinExistence type="predicted"/>
<dbReference type="InterPro" id="IPR007278">
    <property type="entry name" value="DUF397"/>
</dbReference>
<sequence>MAPTTNAVVAVAGWRKSSHSGDEGACVEVAVVPGTVAVRDSKDPHGPLLTFPPSAWTAFAQAPPTR</sequence>